<protein>
    <recommendedName>
        <fullName evidence="1">HAT C-terminal dimerisation domain-containing protein</fullName>
    </recommendedName>
</protein>
<comment type="caution">
    <text evidence="2">The sequence shown here is derived from an EMBL/GenBank/DDBJ whole genome shotgun (WGS) entry which is preliminary data.</text>
</comment>
<dbReference type="Pfam" id="PF05699">
    <property type="entry name" value="Dimer_Tnp_hAT"/>
    <property type="match status" value="1"/>
</dbReference>
<feature type="domain" description="HAT C-terminal dimerisation" evidence="1">
    <location>
        <begin position="265"/>
        <end position="324"/>
    </location>
</feature>
<evidence type="ECO:0000313" key="3">
    <source>
        <dbReference type="Proteomes" id="UP001460270"/>
    </source>
</evidence>
<organism evidence="2 3">
    <name type="scientific">Mugilogobius chulae</name>
    <name type="common">yellowstripe goby</name>
    <dbReference type="NCBI Taxonomy" id="88201"/>
    <lineage>
        <taxon>Eukaryota</taxon>
        <taxon>Metazoa</taxon>
        <taxon>Chordata</taxon>
        <taxon>Craniata</taxon>
        <taxon>Vertebrata</taxon>
        <taxon>Euteleostomi</taxon>
        <taxon>Actinopterygii</taxon>
        <taxon>Neopterygii</taxon>
        <taxon>Teleostei</taxon>
        <taxon>Neoteleostei</taxon>
        <taxon>Acanthomorphata</taxon>
        <taxon>Gobiaria</taxon>
        <taxon>Gobiiformes</taxon>
        <taxon>Gobioidei</taxon>
        <taxon>Gobiidae</taxon>
        <taxon>Gobionellinae</taxon>
        <taxon>Mugilogobius</taxon>
    </lineage>
</organism>
<evidence type="ECO:0000259" key="1">
    <source>
        <dbReference type="Pfam" id="PF05699"/>
    </source>
</evidence>
<dbReference type="SUPFAM" id="SSF53098">
    <property type="entry name" value="Ribonuclease H-like"/>
    <property type="match status" value="1"/>
</dbReference>
<dbReference type="PANTHER" id="PTHR45749:SF21">
    <property type="entry name" value="DUF4371 DOMAIN-CONTAINING PROTEIN"/>
    <property type="match status" value="1"/>
</dbReference>
<name>A0AAW0N5E2_9GOBI</name>
<evidence type="ECO:0000313" key="2">
    <source>
        <dbReference type="EMBL" id="KAK7889374.1"/>
    </source>
</evidence>
<reference evidence="3" key="1">
    <citation type="submission" date="2024-04" db="EMBL/GenBank/DDBJ databases">
        <title>Salinicola lusitanus LLJ914,a marine bacterium isolated from the Okinawa Trough.</title>
        <authorList>
            <person name="Li J."/>
        </authorList>
    </citation>
    <scope>NUCLEOTIDE SEQUENCE [LARGE SCALE GENOMIC DNA]</scope>
</reference>
<dbReference type="GO" id="GO:0046983">
    <property type="term" value="F:protein dimerization activity"/>
    <property type="evidence" value="ECO:0007669"/>
    <property type="project" value="InterPro"/>
</dbReference>
<sequence length="352" mass="39975">MAASAQRASLNEVDDLLKSPFSAMALEEKLQIYHKRGRVVERFLSFSPLTDRTAEGLEKLLKDKLEPYKLENKLIAQTYDGAAVMSGASSGLQSPKRTAVLDEVCGRRIPASGQTRWNFKSRTKRTTDALITRQAREKFCSSMTEIKDKLATDDVEPNPDTRTRRPQRTNNIQIATQCCDIMMEQLKVRFEKARHLAAFELIDPEFFPHFKDEFPQNQLLIASEFYPMICKEKLKSELTVIYNGAEFAGLKSASSLLEMLTKNNLQTTFSETLKLTQIAITTPVTSAEAERCFSTLKRIKSFLRSSMGQARLNALAVLSVERELVQNTPDFNERVIDLFASQKGRRCELHFK</sequence>
<dbReference type="AlphaFoldDB" id="A0AAW0N5E2"/>
<accession>A0AAW0N5E2</accession>
<keyword evidence="3" id="KW-1185">Reference proteome</keyword>
<proteinExistence type="predicted"/>
<gene>
    <name evidence="2" type="ORF">WMY93_024934</name>
</gene>
<dbReference type="PANTHER" id="PTHR45749">
    <property type="match status" value="1"/>
</dbReference>
<dbReference type="InterPro" id="IPR012337">
    <property type="entry name" value="RNaseH-like_sf"/>
</dbReference>
<dbReference type="EMBL" id="JBBPFD010000018">
    <property type="protein sequence ID" value="KAK7889374.1"/>
    <property type="molecule type" value="Genomic_DNA"/>
</dbReference>
<dbReference type="Proteomes" id="UP001460270">
    <property type="component" value="Unassembled WGS sequence"/>
</dbReference>
<dbReference type="InterPro" id="IPR008906">
    <property type="entry name" value="HATC_C_dom"/>
</dbReference>